<evidence type="ECO:0000313" key="2">
    <source>
        <dbReference type="EMBL" id="CAI9165524.1"/>
    </source>
</evidence>
<accession>A0ABN8Z0S3</accession>
<gene>
    <name evidence="2" type="ORF">MRATA1EN1_LOCUS14486</name>
</gene>
<reference evidence="2" key="1">
    <citation type="submission" date="2023-04" db="EMBL/GenBank/DDBJ databases">
        <authorList>
            <consortium name="ELIXIR-Norway"/>
        </authorList>
    </citation>
    <scope>NUCLEOTIDE SEQUENCE [LARGE SCALE GENOMIC DNA]</scope>
</reference>
<keyword evidence="3" id="KW-1185">Reference proteome</keyword>
<evidence type="ECO:0000313" key="3">
    <source>
        <dbReference type="Proteomes" id="UP001176941"/>
    </source>
</evidence>
<protein>
    <submittedName>
        <fullName evidence="2">Uncharacterized protein</fullName>
    </submittedName>
</protein>
<sequence length="140" mass="15801">MALRLSPERVSSVKLGWVCLEDRMLQTEGAAGEDQEQQRPLVQSRKRKVCVWSREVAEWEGKGGLAGPCKGFQAPPKSKRKPPKDLSKGFLFSVCKALFQMKLNRKGRKLKLIEGLFCASQLLIYHSTVSKCNTWHRGAQ</sequence>
<evidence type="ECO:0000256" key="1">
    <source>
        <dbReference type="SAM" id="MobiDB-lite"/>
    </source>
</evidence>
<dbReference type="EMBL" id="OX459960">
    <property type="protein sequence ID" value="CAI9165524.1"/>
    <property type="molecule type" value="Genomic_DNA"/>
</dbReference>
<proteinExistence type="predicted"/>
<dbReference type="Proteomes" id="UP001176941">
    <property type="component" value="Chromosome 24"/>
</dbReference>
<organism evidence="2 3">
    <name type="scientific">Rangifer tarandus platyrhynchus</name>
    <name type="common">Svalbard reindeer</name>
    <dbReference type="NCBI Taxonomy" id="3082113"/>
    <lineage>
        <taxon>Eukaryota</taxon>
        <taxon>Metazoa</taxon>
        <taxon>Chordata</taxon>
        <taxon>Craniata</taxon>
        <taxon>Vertebrata</taxon>
        <taxon>Euteleostomi</taxon>
        <taxon>Mammalia</taxon>
        <taxon>Eutheria</taxon>
        <taxon>Laurasiatheria</taxon>
        <taxon>Artiodactyla</taxon>
        <taxon>Ruminantia</taxon>
        <taxon>Pecora</taxon>
        <taxon>Cervidae</taxon>
        <taxon>Odocoileinae</taxon>
        <taxon>Rangifer</taxon>
    </lineage>
</organism>
<feature type="region of interest" description="Disordered" evidence="1">
    <location>
        <begin position="62"/>
        <end position="87"/>
    </location>
</feature>
<name>A0ABN8Z0S3_RANTA</name>